<keyword evidence="2" id="KW-1185">Reference proteome</keyword>
<organism evidence="1 2">
    <name type="scientific">Cardiocondyla obscurior</name>
    <dbReference type="NCBI Taxonomy" id="286306"/>
    <lineage>
        <taxon>Eukaryota</taxon>
        <taxon>Metazoa</taxon>
        <taxon>Ecdysozoa</taxon>
        <taxon>Arthropoda</taxon>
        <taxon>Hexapoda</taxon>
        <taxon>Insecta</taxon>
        <taxon>Pterygota</taxon>
        <taxon>Neoptera</taxon>
        <taxon>Endopterygota</taxon>
        <taxon>Hymenoptera</taxon>
        <taxon>Apocrita</taxon>
        <taxon>Aculeata</taxon>
        <taxon>Formicoidea</taxon>
        <taxon>Formicidae</taxon>
        <taxon>Myrmicinae</taxon>
        <taxon>Cardiocondyla</taxon>
    </lineage>
</organism>
<protein>
    <submittedName>
        <fullName evidence="1">Uncharacterized protein</fullName>
    </submittedName>
</protein>
<reference evidence="1 2" key="1">
    <citation type="submission" date="2023-03" db="EMBL/GenBank/DDBJ databases">
        <title>High recombination rates correlate with genetic variation in Cardiocondyla obscurior ants.</title>
        <authorList>
            <person name="Errbii M."/>
        </authorList>
    </citation>
    <scope>NUCLEOTIDE SEQUENCE [LARGE SCALE GENOMIC DNA]</scope>
    <source>
        <strain evidence="1">Alpha-2009</strain>
        <tissue evidence="1">Whole body</tissue>
    </source>
</reference>
<proteinExistence type="predicted"/>
<sequence length="186" mass="20893">MGYNLEITRPNDKKTEKKFKLWRWRPVLLEKENASWRCRGGGQKKTSIGAYRESQAHWAKKAISCDEFTSTSCRLYGRDSHEHFRCFHRNIVRLRTLKGRRASGVRNSCAIGTSKLRFSPSGSQGRREEAHVSPITSYIRTATGRTTLPHILRGGGGLGEASCFSEATPGTINVAESSLLRIKPVK</sequence>
<name>A0AAW2GS19_9HYME</name>
<dbReference type="Proteomes" id="UP001430953">
    <property type="component" value="Unassembled WGS sequence"/>
</dbReference>
<gene>
    <name evidence="1" type="ORF">PUN28_002001</name>
</gene>
<accession>A0AAW2GS19</accession>
<dbReference type="AlphaFoldDB" id="A0AAW2GS19"/>
<evidence type="ECO:0000313" key="2">
    <source>
        <dbReference type="Proteomes" id="UP001430953"/>
    </source>
</evidence>
<dbReference type="EMBL" id="JADYXP020000002">
    <property type="protein sequence ID" value="KAL0130084.1"/>
    <property type="molecule type" value="Genomic_DNA"/>
</dbReference>
<evidence type="ECO:0000313" key="1">
    <source>
        <dbReference type="EMBL" id="KAL0130084.1"/>
    </source>
</evidence>
<comment type="caution">
    <text evidence="1">The sequence shown here is derived from an EMBL/GenBank/DDBJ whole genome shotgun (WGS) entry which is preliminary data.</text>
</comment>